<comment type="caution">
    <text evidence="1">The sequence shown here is derived from an EMBL/GenBank/DDBJ whole genome shotgun (WGS) entry which is preliminary data.</text>
</comment>
<proteinExistence type="predicted"/>
<evidence type="ECO:0000313" key="2">
    <source>
        <dbReference type="Proteomes" id="UP001527882"/>
    </source>
</evidence>
<dbReference type="EMBL" id="JAQAGZ010000016">
    <property type="protein sequence ID" value="MCZ8515271.1"/>
    <property type="molecule type" value="Genomic_DNA"/>
</dbReference>
<evidence type="ECO:0000313" key="1">
    <source>
        <dbReference type="EMBL" id="MCZ8515271.1"/>
    </source>
</evidence>
<name>A0ABT4QET3_9BACL</name>
<dbReference type="Proteomes" id="UP001527882">
    <property type="component" value="Unassembled WGS sequence"/>
</dbReference>
<sequence length="90" mass="10256">MSWNDRLADWIGKSVTVTIVDQAGTDPVSPARSFILKKLRLTEEGTHLQFFLTDHQFVSVPIFDDGSTRLTEREFLSEDRASMLNYGVHL</sequence>
<organism evidence="1 2">
    <name type="scientific">Paenibacillus gyeongsangnamensis</name>
    <dbReference type="NCBI Taxonomy" id="3388067"/>
    <lineage>
        <taxon>Bacteria</taxon>
        <taxon>Bacillati</taxon>
        <taxon>Bacillota</taxon>
        <taxon>Bacilli</taxon>
        <taxon>Bacillales</taxon>
        <taxon>Paenibacillaceae</taxon>
        <taxon>Paenibacillus</taxon>
    </lineage>
</organism>
<dbReference type="RefSeq" id="WP_269883799.1">
    <property type="nucleotide sequence ID" value="NZ_JAQAGZ010000016.1"/>
</dbReference>
<reference evidence="1 2" key="1">
    <citation type="submission" date="2022-12" db="EMBL/GenBank/DDBJ databases">
        <title>Draft genome sequence of Paenibacillus sp. dW9.</title>
        <authorList>
            <person name="Choi E.-W."/>
            <person name="Kim D.-U."/>
        </authorList>
    </citation>
    <scope>NUCLEOTIDE SEQUENCE [LARGE SCALE GENOMIC DNA]</scope>
    <source>
        <strain evidence="2">dW9</strain>
    </source>
</reference>
<gene>
    <name evidence="1" type="ORF">O9H85_23220</name>
</gene>
<accession>A0ABT4QET3</accession>
<protein>
    <submittedName>
        <fullName evidence="1">Uncharacterized protein</fullName>
    </submittedName>
</protein>
<keyword evidence="2" id="KW-1185">Reference proteome</keyword>